<evidence type="ECO:0000256" key="1">
    <source>
        <dbReference type="SAM" id="SignalP"/>
    </source>
</evidence>
<dbReference type="InterPro" id="IPR029058">
    <property type="entry name" value="AB_hydrolase_fold"/>
</dbReference>
<evidence type="ECO:0000313" key="5">
    <source>
        <dbReference type="Proteomes" id="UP000182858"/>
    </source>
</evidence>
<dbReference type="RefSeq" id="WP_010565730.1">
    <property type="nucleotide sequence ID" value="NZ_LT629689.1"/>
</dbReference>
<dbReference type="InterPro" id="IPR000073">
    <property type="entry name" value="AB_hydrolase_1"/>
</dbReference>
<accession>A0A5C5QL17</accession>
<dbReference type="EMBL" id="LT629689">
    <property type="protein sequence ID" value="SDE75640.1"/>
    <property type="molecule type" value="Genomic_DNA"/>
</dbReference>
<dbReference type="Pfam" id="PF00561">
    <property type="entry name" value="Abhydrolase_1"/>
    <property type="match status" value="1"/>
</dbReference>
<keyword evidence="5" id="KW-1185">Reference proteome</keyword>
<keyword evidence="4" id="KW-0378">Hydrolase</keyword>
<reference evidence="3 5" key="1">
    <citation type="submission" date="2016-10" db="EMBL/GenBank/DDBJ databases">
        <authorList>
            <person name="Varghese N."/>
            <person name="Submissions S."/>
        </authorList>
    </citation>
    <scope>NUCLEOTIDE SEQUENCE [LARGE SCALE GENOMIC DNA]</scope>
    <source>
        <strain evidence="3 5">DSM 17835</strain>
    </source>
</reference>
<reference evidence="4 6" key="2">
    <citation type="submission" date="2019-06" db="EMBL/GenBank/DDBJ databases">
        <title>Pseudomonas bimorpha sp. nov. isolated from bovine raw milk and skim milk concentrate.</title>
        <authorList>
            <person name="Hofmann K."/>
            <person name="Huptas C."/>
            <person name="Doll E."/>
            <person name="Scherer S."/>
            <person name="Wenning M."/>
        </authorList>
    </citation>
    <scope>NUCLEOTIDE SEQUENCE [LARGE SCALE GENOMIC DNA]</scope>
    <source>
        <strain evidence="4 6">DSM 17835</strain>
    </source>
</reference>
<dbReference type="Proteomes" id="UP000317951">
    <property type="component" value="Unassembled WGS sequence"/>
</dbReference>
<organism evidence="4 6">
    <name type="scientific">Pseudomonas extremaustralis</name>
    <dbReference type="NCBI Taxonomy" id="359110"/>
    <lineage>
        <taxon>Bacteria</taxon>
        <taxon>Pseudomonadati</taxon>
        <taxon>Pseudomonadota</taxon>
        <taxon>Gammaproteobacteria</taxon>
        <taxon>Pseudomonadales</taxon>
        <taxon>Pseudomonadaceae</taxon>
        <taxon>Pseudomonas</taxon>
    </lineage>
</organism>
<dbReference type="SUPFAM" id="SSF53474">
    <property type="entry name" value="alpha/beta-Hydrolases"/>
    <property type="match status" value="1"/>
</dbReference>
<evidence type="ECO:0000313" key="6">
    <source>
        <dbReference type="Proteomes" id="UP000317951"/>
    </source>
</evidence>
<name>A0A5C5QL17_9PSED</name>
<feature type="domain" description="AB hydrolase-1" evidence="2">
    <location>
        <begin position="145"/>
        <end position="200"/>
    </location>
</feature>
<dbReference type="GeneID" id="78552355"/>
<gene>
    <name evidence="4" type="ORF">FIV36_06875</name>
    <name evidence="3" type="ORF">SAMN05216591_0840</name>
</gene>
<dbReference type="EMBL" id="VFET01000004">
    <property type="protein sequence ID" value="TWS06085.1"/>
    <property type="molecule type" value="Genomic_DNA"/>
</dbReference>
<evidence type="ECO:0000313" key="3">
    <source>
        <dbReference type="EMBL" id="SDE75640.1"/>
    </source>
</evidence>
<dbReference type="OrthoDB" id="5519806at2"/>
<protein>
    <submittedName>
        <fullName evidence="3 4">Alpha/beta hydrolase</fullName>
    </submittedName>
</protein>
<keyword evidence="1" id="KW-0732">Signal</keyword>
<evidence type="ECO:0000259" key="2">
    <source>
        <dbReference type="Pfam" id="PF00561"/>
    </source>
</evidence>
<feature type="signal peptide" evidence="1">
    <location>
        <begin position="1"/>
        <end position="21"/>
    </location>
</feature>
<sequence>MTASKHLACACLWLFASLGHAEPLIRPGAIDWLLDCPLPSVERLDPEVLERTQCGIVTVPRNHAAPRQGSLRLHLTRVGAREPLSRQGVVFAQAGDTSKTHHSGTFVIHLASRWGAYATPAYRTLLDRYDLIELSPRDLQSAPAIEQAAKDIEFVRAQLGDTQLHYLGNADATRVGNRYATLHPERVARLILVNTPPGEPTAPLVDQLRLKEPAKPGAGGCVNQWVGDFLIYRRPPPPSTRCLDSGDWE</sequence>
<dbReference type="Gene3D" id="3.40.50.1820">
    <property type="entry name" value="alpha/beta hydrolase"/>
    <property type="match status" value="1"/>
</dbReference>
<dbReference type="Proteomes" id="UP000182858">
    <property type="component" value="Chromosome I"/>
</dbReference>
<dbReference type="GO" id="GO:0016787">
    <property type="term" value="F:hydrolase activity"/>
    <property type="evidence" value="ECO:0007669"/>
    <property type="project" value="UniProtKB-KW"/>
</dbReference>
<feature type="chain" id="PRO_5023037004" evidence="1">
    <location>
        <begin position="22"/>
        <end position="249"/>
    </location>
</feature>
<dbReference type="AlphaFoldDB" id="A0A5C5QL17"/>
<proteinExistence type="predicted"/>
<evidence type="ECO:0000313" key="4">
    <source>
        <dbReference type="EMBL" id="TWS06085.1"/>
    </source>
</evidence>